<comment type="caution">
    <text evidence="1">The sequence shown here is derived from an EMBL/GenBank/DDBJ whole genome shotgun (WGS) entry which is preliminary data.</text>
</comment>
<dbReference type="OrthoDB" id="1955385at2"/>
<keyword evidence="2" id="KW-1185">Reference proteome</keyword>
<dbReference type="RefSeq" id="WP_057978406.1">
    <property type="nucleotide sequence ID" value="NZ_LKHP01000006.1"/>
</dbReference>
<sequence length="142" mass="15737">MIISLLLLFVIATFAMLNPLNILNYIQLQNSGIKLISDLKLAKLAAYSKGTDVNFYFIKDKNSNDFNGYLIVQSSRAIKRVVLPNNVKISRSLSTFSSDNKLVFNANGSVSPYACSVVLKDIYSNKTEKITLTIGFSRIAGF</sequence>
<dbReference type="Proteomes" id="UP000052015">
    <property type="component" value="Unassembled WGS sequence"/>
</dbReference>
<dbReference type="EMBL" id="LKHP01000006">
    <property type="protein sequence ID" value="KRQ86853.1"/>
    <property type="molecule type" value="Genomic_DNA"/>
</dbReference>
<proteinExistence type="predicted"/>
<accession>A0A0R3K1L8</accession>
<dbReference type="STRING" id="908809.ABG79_01344"/>
<evidence type="ECO:0008006" key="3">
    <source>
        <dbReference type="Google" id="ProtNLM"/>
    </source>
</evidence>
<name>A0A0R3K1L8_CALMK</name>
<evidence type="ECO:0000313" key="1">
    <source>
        <dbReference type="EMBL" id="KRQ86853.1"/>
    </source>
</evidence>
<protein>
    <recommendedName>
        <fullName evidence="3">General secretion pathway GspH domain-containing protein</fullName>
    </recommendedName>
</protein>
<organism evidence="1 2">
    <name type="scientific">Caloramator mitchellensis</name>
    <dbReference type="NCBI Taxonomy" id="908809"/>
    <lineage>
        <taxon>Bacteria</taxon>
        <taxon>Bacillati</taxon>
        <taxon>Bacillota</taxon>
        <taxon>Clostridia</taxon>
        <taxon>Eubacteriales</taxon>
        <taxon>Clostridiaceae</taxon>
        <taxon>Caloramator</taxon>
    </lineage>
</organism>
<gene>
    <name evidence="1" type="ORF">ABG79_01344</name>
</gene>
<evidence type="ECO:0000313" key="2">
    <source>
        <dbReference type="Proteomes" id="UP000052015"/>
    </source>
</evidence>
<dbReference type="AlphaFoldDB" id="A0A0R3K1L8"/>
<reference evidence="1 2" key="1">
    <citation type="submission" date="2015-09" db="EMBL/GenBank/DDBJ databases">
        <title>Draft genome sequence of a Caloramator mitchellensis, a moderate thermophile from the Great Artesian Basin of Australia.</title>
        <authorList>
            <person name="Patel B.K."/>
        </authorList>
    </citation>
    <scope>NUCLEOTIDE SEQUENCE [LARGE SCALE GENOMIC DNA]</scope>
    <source>
        <strain evidence="1 2">VF08</strain>
    </source>
</reference>